<dbReference type="AlphaFoldDB" id="A0AA86T9C0"/>
<dbReference type="PANTHER" id="PTHR32305:SF17">
    <property type="entry name" value="TRNA NUCLEASE WAPA"/>
    <property type="match status" value="1"/>
</dbReference>
<dbReference type="PANTHER" id="PTHR32305">
    <property type="match status" value="1"/>
</dbReference>
<dbReference type="Pfam" id="PF25023">
    <property type="entry name" value="TEN_YD-shell"/>
    <property type="match status" value="1"/>
</dbReference>
<dbReference type="InterPro" id="IPR022385">
    <property type="entry name" value="Rhs_assc_core"/>
</dbReference>
<organism evidence="3 4">
    <name type="scientific">Nitrospira tepida</name>
    <dbReference type="NCBI Taxonomy" id="2973512"/>
    <lineage>
        <taxon>Bacteria</taxon>
        <taxon>Pseudomonadati</taxon>
        <taxon>Nitrospirota</taxon>
        <taxon>Nitrospiria</taxon>
        <taxon>Nitrospirales</taxon>
        <taxon>Nitrospiraceae</taxon>
        <taxon>Nitrospira</taxon>
    </lineage>
</organism>
<dbReference type="Proteomes" id="UP001179121">
    <property type="component" value="Chromosome"/>
</dbReference>
<dbReference type="KEGG" id="nti:DNFV4_03118"/>
<keyword evidence="4" id="KW-1185">Reference proteome</keyword>
<accession>A0AA86T9C0</accession>
<dbReference type="InterPro" id="IPR056823">
    <property type="entry name" value="TEN-like_YD-shell"/>
</dbReference>
<gene>
    <name evidence="3" type="ORF">DNFV4_03118</name>
</gene>
<proteinExistence type="predicted"/>
<evidence type="ECO:0000313" key="4">
    <source>
        <dbReference type="Proteomes" id="UP001179121"/>
    </source>
</evidence>
<name>A0AA86T9C0_9BACT</name>
<evidence type="ECO:0000259" key="2">
    <source>
        <dbReference type="Pfam" id="PF25023"/>
    </source>
</evidence>
<protein>
    <recommendedName>
        <fullName evidence="2">Teneurin-like YD-shell domain-containing protein</fullName>
    </recommendedName>
</protein>
<dbReference type="RefSeq" id="WP_289269406.1">
    <property type="nucleotide sequence ID" value="NZ_OX365700.1"/>
</dbReference>
<dbReference type="InterPro" id="IPR050708">
    <property type="entry name" value="T6SS_VgrG/RHS"/>
</dbReference>
<evidence type="ECO:0000256" key="1">
    <source>
        <dbReference type="ARBA" id="ARBA00022737"/>
    </source>
</evidence>
<keyword evidence="1" id="KW-0677">Repeat</keyword>
<sequence>MKKIAGTTTTRYIGKLYECDNTSCTRFIFAGNTRIATVAVNTGAIHYWHQDHLGSSSVITDNTGALVQRLAYYPYGATRTNQSSANPTVDVPYKYTGKELDSTTGLYYYEARYYDPTLGRFISADTIVPNPRDPQDLNRYTYAGNNPFKYTDPTGHFKLKKFLNKTLGDKGITALGLAIQIFGGPVFSAILPSTCGMLNSCGFVVGGAVLTQSRSGRYVLAGEIVAGSIIASIQCGGCGAGLGMALGSTLGGGFGGYSATKRGGDLSSGILFGAGVGAITGAIQGMAWEVPYGDSFFDLLTIAAVGNRIGAGALVGGGMGATVGYGGGAGDWDTISVSALRGAATGASLAALLSGAEYFLANTIPAGEPILGPGNVLQIEPLTKSSGSKLALGIPGMPEAALAVGSGMEVMESTLSKFLSREIPKFFEKGYHCILGIDGSKCRSGSGAVVNSPPQQRGEPF</sequence>
<dbReference type="NCBIfam" id="TIGR03696">
    <property type="entry name" value="Rhs_assc_core"/>
    <property type="match status" value="1"/>
</dbReference>
<dbReference type="Gene3D" id="2.180.10.10">
    <property type="entry name" value="RHS repeat-associated core"/>
    <property type="match status" value="1"/>
</dbReference>
<feature type="domain" description="Teneurin-like YD-shell" evidence="2">
    <location>
        <begin position="12"/>
        <end position="147"/>
    </location>
</feature>
<reference evidence="3" key="1">
    <citation type="submission" date="2022-10" db="EMBL/GenBank/DDBJ databases">
        <authorList>
            <person name="Koch H."/>
        </authorList>
    </citation>
    <scope>NUCLEOTIDE SEQUENCE</scope>
    <source>
        <strain evidence="3">DNF</strain>
    </source>
</reference>
<dbReference type="EMBL" id="OX365700">
    <property type="protein sequence ID" value="CAI4032688.1"/>
    <property type="molecule type" value="Genomic_DNA"/>
</dbReference>
<evidence type="ECO:0000313" key="3">
    <source>
        <dbReference type="EMBL" id="CAI4032688.1"/>
    </source>
</evidence>